<protein>
    <recommendedName>
        <fullName evidence="3">tRNA(Met) cytidine acetate ligase</fullName>
        <ecNumber evidence="3">6.3.4.-</ecNumber>
    </recommendedName>
</protein>
<evidence type="ECO:0000313" key="5">
    <source>
        <dbReference type="Proteomes" id="UP000593626"/>
    </source>
</evidence>
<dbReference type="GO" id="GO:0016740">
    <property type="term" value="F:transferase activity"/>
    <property type="evidence" value="ECO:0007669"/>
    <property type="project" value="UniProtKB-KW"/>
</dbReference>
<feature type="binding site" evidence="3">
    <location>
        <position position="101"/>
    </location>
    <ligand>
        <name>ATP</name>
        <dbReference type="ChEBI" id="CHEBI:30616"/>
    </ligand>
</feature>
<dbReference type="PANTHER" id="PTHR37825:SF1">
    <property type="entry name" value="TRNA(MET) CYTIDINE ACETATE LIGASE"/>
    <property type="match status" value="1"/>
</dbReference>
<keyword evidence="4" id="KW-0808">Transferase</keyword>
<dbReference type="NCBIfam" id="NF010191">
    <property type="entry name" value="PRK13670.1"/>
    <property type="match status" value="1"/>
</dbReference>
<dbReference type="HAMAP" id="MF_01539">
    <property type="entry name" value="TmcAL"/>
    <property type="match status" value="1"/>
</dbReference>
<evidence type="ECO:0000256" key="1">
    <source>
        <dbReference type="ARBA" id="ARBA00022598"/>
    </source>
</evidence>
<keyword evidence="3" id="KW-0963">Cytoplasm</keyword>
<keyword evidence="3" id="KW-0820">tRNA-binding</keyword>
<dbReference type="Gene3D" id="3.40.50.620">
    <property type="entry name" value="HUPs"/>
    <property type="match status" value="1"/>
</dbReference>
<sequence length="404" mass="46005">MKATGLIVEYNPFHNGHYFHAQSSREKTNADILIAVMSGAFLQRGEPALLPKWERAKMAILGGVDIVIELPTLFAVQSSHNFARGSVGILNALGVKSICFGSEHGEVQDFTEHIKLEKEFQHSIDCKVKDFLQEGHSFPKAYDLALESVSTENHLQMLDIRQPNNRLGLAYIEAIQKINPLIKAETIKRKHANYHDEELEHSFIASATAIRKAILNDSREWSQYVPPSSYSEITAYVENEKPLMTWESLYPIVRSKLITTPIPVLSTIYGMEEGLESRLQHAAIHAVHFPHFMELVKTKRYTWNRIQRTLVYLLLHIDKQEANHHLSKLPTYARLLAASSNGRRYIKENKESFTLPILSTFSQGKESLLQIDQRAAYAYSLGYLSTMQVAEGAREFKQIPFIQK</sequence>
<reference evidence="4 5" key="1">
    <citation type="submission" date="2019-07" db="EMBL/GenBank/DDBJ databases">
        <title>Genome sequence of 2 isolates from Red Sea Mangroves.</title>
        <authorList>
            <person name="Sefrji F."/>
            <person name="Michoud G."/>
            <person name="Merlino G."/>
            <person name="Daffonchio D."/>
        </authorList>
    </citation>
    <scope>NUCLEOTIDE SEQUENCE [LARGE SCALE GENOMIC DNA]</scope>
    <source>
        <strain evidence="4 5">R1DC41</strain>
    </source>
</reference>
<dbReference type="EMBL" id="CP049742">
    <property type="protein sequence ID" value="QPC46237.1"/>
    <property type="molecule type" value="Genomic_DNA"/>
</dbReference>
<dbReference type="Pfam" id="PF05636">
    <property type="entry name" value="HIGH_NTase1"/>
    <property type="match status" value="1"/>
</dbReference>
<organism evidence="4 5">
    <name type="scientific">Mangrovibacillus cuniculi</name>
    <dbReference type="NCBI Taxonomy" id="2593652"/>
    <lineage>
        <taxon>Bacteria</taxon>
        <taxon>Bacillati</taxon>
        <taxon>Bacillota</taxon>
        <taxon>Bacilli</taxon>
        <taxon>Bacillales</taxon>
        <taxon>Bacillaceae</taxon>
        <taxon>Mangrovibacillus</taxon>
    </lineage>
</organism>
<dbReference type="GO" id="GO:0000049">
    <property type="term" value="F:tRNA binding"/>
    <property type="evidence" value="ECO:0007669"/>
    <property type="project" value="UniProtKB-KW"/>
</dbReference>
<dbReference type="GO" id="GO:0016879">
    <property type="term" value="F:ligase activity, forming carbon-nitrogen bonds"/>
    <property type="evidence" value="ECO:0007669"/>
    <property type="project" value="UniProtKB-UniRule"/>
</dbReference>
<dbReference type="RefSeq" id="WP_239673764.1">
    <property type="nucleotide sequence ID" value="NZ_CP049742.1"/>
</dbReference>
<dbReference type="GO" id="GO:0006400">
    <property type="term" value="P:tRNA modification"/>
    <property type="evidence" value="ECO:0007669"/>
    <property type="project" value="UniProtKB-UniRule"/>
</dbReference>
<dbReference type="SUPFAM" id="SSF52374">
    <property type="entry name" value="Nucleotidylyl transferase"/>
    <property type="match status" value="1"/>
</dbReference>
<comment type="similarity">
    <text evidence="3">Belongs to the TmcAL family.</text>
</comment>
<comment type="caution">
    <text evidence="3">Lacks conserved residue(s) required for the propagation of feature annotation.</text>
</comment>
<comment type="subcellular location">
    <subcellularLocation>
        <location evidence="3">Cytoplasm</location>
    </subcellularLocation>
</comment>
<keyword evidence="3" id="KW-0067">ATP-binding</keyword>
<keyword evidence="3" id="KW-0694">RNA-binding</keyword>
<dbReference type="Proteomes" id="UP000593626">
    <property type="component" value="Chromosome"/>
</dbReference>
<evidence type="ECO:0000256" key="2">
    <source>
        <dbReference type="ARBA" id="ARBA00022694"/>
    </source>
</evidence>
<name>A0A7S8HEZ1_9BACI</name>
<dbReference type="GO" id="GO:0005524">
    <property type="term" value="F:ATP binding"/>
    <property type="evidence" value="ECO:0007669"/>
    <property type="project" value="UniProtKB-KW"/>
</dbReference>
<dbReference type="InterPro" id="IPR008513">
    <property type="entry name" value="tRNA(Met)_cyd_acetate_ligase"/>
</dbReference>
<comment type="catalytic activity">
    <reaction evidence="3">
        <text>cytidine(34) in elongator tRNA(Met) + acetate + ATP = N(4)-acetylcytidine(34) in elongator tRNA(Met) + AMP + diphosphate</text>
        <dbReference type="Rhea" id="RHEA:58144"/>
        <dbReference type="Rhea" id="RHEA-COMP:10693"/>
        <dbReference type="Rhea" id="RHEA-COMP:10694"/>
        <dbReference type="ChEBI" id="CHEBI:30089"/>
        <dbReference type="ChEBI" id="CHEBI:30616"/>
        <dbReference type="ChEBI" id="CHEBI:33019"/>
        <dbReference type="ChEBI" id="CHEBI:74900"/>
        <dbReference type="ChEBI" id="CHEBI:82748"/>
        <dbReference type="ChEBI" id="CHEBI:456215"/>
    </reaction>
</comment>
<keyword evidence="3" id="KW-0547">Nucleotide-binding</keyword>
<keyword evidence="1 3" id="KW-0436">Ligase</keyword>
<dbReference type="AlphaFoldDB" id="A0A7S8HEZ1"/>
<dbReference type="KEGG" id="mcui:G8O30_04325"/>
<proteinExistence type="inferred from homology"/>
<feature type="binding site" evidence="3">
    <location>
        <position position="164"/>
    </location>
    <ligand>
        <name>ATP</name>
        <dbReference type="ChEBI" id="CHEBI:30616"/>
    </ligand>
</feature>
<evidence type="ECO:0000256" key="3">
    <source>
        <dbReference type="HAMAP-Rule" id="MF_01539"/>
    </source>
</evidence>
<keyword evidence="2 3" id="KW-0819">tRNA processing</keyword>
<dbReference type="PANTHER" id="PTHR37825">
    <property type="entry name" value="TRNA(MET) CYTIDINE ACETATE LIGASE"/>
    <property type="match status" value="1"/>
</dbReference>
<keyword evidence="5" id="KW-1185">Reference proteome</keyword>
<feature type="binding site" evidence="3">
    <location>
        <position position="189"/>
    </location>
    <ligand>
        <name>ATP</name>
        <dbReference type="ChEBI" id="CHEBI:30616"/>
    </ligand>
</feature>
<dbReference type="InterPro" id="IPR014729">
    <property type="entry name" value="Rossmann-like_a/b/a_fold"/>
</dbReference>
<feature type="binding site" evidence="3">
    <location>
        <begin position="7"/>
        <end position="20"/>
    </location>
    <ligand>
        <name>ATP</name>
        <dbReference type="ChEBI" id="CHEBI:30616"/>
    </ligand>
</feature>
<dbReference type="EC" id="6.3.4.-" evidence="3"/>
<comment type="function">
    <text evidence="3">Catalyzes the formation of N(4)-acetylcytidine (ac(4)C) at the wobble position of elongator tRNA(Met), using acetate and ATP as substrates. First activates an acetate ion to form acetyladenylate (Ac-AMP) and then transfers the acetyl group to tRNA to form ac(4)C34.</text>
</comment>
<evidence type="ECO:0000313" key="4">
    <source>
        <dbReference type="EMBL" id="QPC46237.1"/>
    </source>
</evidence>
<accession>A0A7S8HEZ1</accession>
<dbReference type="GO" id="GO:0005737">
    <property type="term" value="C:cytoplasm"/>
    <property type="evidence" value="ECO:0007669"/>
    <property type="project" value="UniProtKB-SubCell"/>
</dbReference>
<gene>
    <name evidence="3" type="primary">tmcAL</name>
    <name evidence="4" type="ORF">G8O30_04325</name>
</gene>